<evidence type="ECO:0000313" key="10">
    <source>
        <dbReference type="Proteomes" id="UP000192220"/>
    </source>
</evidence>
<keyword evidence="4 7" id="KW-0863">Zinc-finger</keyword>
<keyword evidence="2" id="KW-0479">Metal-binding</keyword>
<protein>
    <submittedName>
        <fullName evidence="11">Zinc finger protein 626</fullName>
    </submittedName>
</protein>
<dbReference type="GeneID" id="106519695"/>
<keyword evidence="3" id="KW-0677">Repeat</keyword>
<dbReference type="AlphaFoldDB" id="A0A2I4BGP6"/>
<evidence type="ECO:0000313" key="11">
    <source>
        <dbReference type="RefSeq" id="XP_013866920.1"/>
    </source>
</evidence>
<organism evidence="10 11">
    <name type="scientific">Austrofundulus limnaeus</name>
    <name type="common">Annual killifish</name>
    <dbReference type="NCBI Taxonomy" id="52670"/>
    <lineage>
        <taxon>Eukaryota</taxon>
        <taxon>Metazoa</taxon>
        <taxon>Chordata</taxon>
        <taxon>Craniata</taxon>
        <taxon>Vertebrata</taxon>
        <taxon>Euteleostomi</taxon>
        <taxon>Actinopterygii</taxon>
        <taxon>Neopterygii</taxon>
        <taxon>Teleostei</taxon>
        <taxon>Neoteleostei</taxon>
        <taxon>Acanthomorphata</taxon>
        <taxon>Ovalentaria</taxon>
        <taxon>Atherinomorphae</taxon>
        <taxon>Cyprinodontiformes</taxon>
        <taxon>Rivulidae</taxon>
        <taxon>Austrofundulus</taxon>
    </lineage>
</organism>
<comment type="subcellular location">
    <subcellularLocation>
        <location evidence="1">Nucleus</location>
    </subcellularLocation>
</comment>
<dbReference type="FunFam" id="3.30.160.60:FF:000557">
    <property type="entry name" value="zinc finger and SCAN domain-containing protein 29"/>
    <property type="match status" value="1"/>
</dbReference>
<evidence type="ECO:0000256" key="1">
    <source>
        <dbReference type="ARBA" id="ARBA00004123"/>
    </source>
</evidence>
<dbReference type="KEGG" id="alim:106519695"/>
<feature type="region of interest" description="Disordered" evidence="8">
    <location>
        <begin position="66"/>
        <end position="124"/>
    </location>
</feature>
<dbReference type="FunFam" id="3.30.160.60:FF:000145">
    <property type="entry name" value="Zinc finger protein 574"/>
    <property type="match status" value="1"/>
</dbReference>
<evidence type="ECO:0000256" key="7">
    <source>
        <dbReference type="PROSITE-ProRule" id="PRU00042"/>
    </source>
</evidence>
<evidence type="ECO:0000259" key="9">
    <source>
        <dbReference type="PROSITE" id="PS50157"/>
    </source>
</evidence>
<keyword evidence="10" id="KW-1185">Reference proteome</keyword>
<sequence>MVPAKDQQMALIKVEPSEEWIPGVDQSDPEPLKLKEEEEEPRPSLEGDKVVKEEIDVTRFSVTAVPFKSEDDEEKPLFSQLHQHQLEGRDLPSCCSAGQKETATDEEDCGGPETTSNPDGNTYKNCSCSSETELSDNYKDDEDVNNPDSQLKNLSVSVQKTKERNKEWKNRRAPESGVKTVRKSVRCSECGNQCVNNRSLKRHMSSHLGDQTEPKLFKCNDCDKKFARKNGVKAHMIVHTGDKPFPCDVCGQRFSRKSSLNTHESPHNRLIIFTVNIKIAPTSGPTGVTWGT</sequence>
<dbReference type="InterPro" id="IPR013087">
    <property type="entry name" value="Znf_C2H2_type"/>
</dbReference>
<dbReference type="InterPro" id="IPR036236">
    <property type="entry name" value="Znf_C2H2_sf"/>
</dbReference>
<evidence type="ECO:0000256" key="3">
    <source>
        <dbReference type="ARBA" id="ARBA00022737"/>
    </source>
</evidence>
<evidence type="ECO:0000256" key="4">
    <source>
        <dbReference type="ARBA" id="ARBA00022771"/>
    </source>
</evidence>
<dbReference type="Proteomes" id="UP000192220">
    <property type="component" value="Unplaced"/>
</dbReference>
<dbReference type="PROSITE" id="PS00028">
    <property type="entry name" value="ZINC_FINGER_C2H2_1"/>
    <property type="match status" value="3"/>
</dbReference>
<keyword evidence="5" id="KW-0862">Zinc</keyword>
<feature type="domain" description="C2H2-type" evidence="9">
    <location>
        <begin position="245"/>
        <end position="267"/>
    </location>
</feature>
<feature type="region of interest" description="Disordered" evidence="8">
    <location>
        <begin position="13"/>
        <end position="50"/>
    </location>
</feature>
<name>A0A2I4BGP6_AUSLI</name>
<keyword evidence="6" id="KW-0539">Nucleus</keyword>
<dbReference type="OrthoDB" id="8447558at2759"/>
<proteinExistence type="predicted"/>
<reference evidence="11" key="1">
    <citation type="submission" date="2025-08" db="UniProtKB">
        <authorList>
            <consortium name="RefSeq"/>
        </authorList>
    </citation>
    <scope>IDENTIFICATION</scope>
    <source>
        <strain evidence="11">Quisiro</strain>
    </source>
</reference>
<feature type="domain" description="C2H2-type" evidence="9">
    <location>
        <begin position="217"/>
        <end position="244"/>
    </location>
</feature>
<evidence type="ECO:0000256" key="6">
    <source>
        <dbReference type="ARBA" id="ARBA00023242"/>
    </source>
</evidence>
<dbReference type="SUPFAM" id="SSF57667">
    <property type="entry name" value="beta-beta-alpha zinc fingers"/>
    <property type="match status" value="2"/>
</dbReference>
<feature type="region of interest" description="Disordered" evidence="8">
    <location>
        <begin position="137"/>
        <end position="175"/>
    </location>
</feature>
<feature type="compositionally biased region" description="Basic and acidic residues" evidence="8">
    <location>
        <begin position="30"/>
        <end position="50"/>
    </location>
</feature>
<dbReference type="PROSITE" id="PS50157">
    <property type="entry name" value="ZINC_FINGER_C2H2_2"/>
    <property type="match status" value="3"/>
</dbReference>
<feature type="domain" description="C2H2-type" evidence="9">
    <location>
        <begin position="185"/>
        <end position="212"/>
    </location>
</feature>
<dbReference type="Pfam" id="PF00096">
    <property type="entry name" value="zf-C2H2"/>
    <property type="match status" value="3"/>
</dbReference>
<dbReference type="GO" id="GO:0005634">
    <property type="term" value="C:nucleus"/>
    <property type="evidence" value="ECO:0007669"/>
    <property type="project" value="UniProtKB-SubCell"/>
</dbReference>
<evidence type="ECO:0000256" key="2">
    <source>
        <dbReference type="ARBA" id="ARBA00022723"/>
    </source>
</evidence>
<dbReference type="SMART" id="SM00355">
    <property type="entry name" value="ZnF_C2H2"/>
    <property type="match status" value="3"/>
</dbReference>
<evidence type="ECO:0000256" key="5">
    <source>
        <dbReference type="ARBA" id="ARBA00022833"/>
    </source>
</evidence>
<feature type="compositionally biased region" description="Polar residues" evidence="8">
    <location>
        <begin position="113"/>
        <end position="124"/>
    </location>
</feature>
<dbReference type="RefSeq" id="XP_013866920.1">
    <property type="nucleotide sequence ID" value="XM_014011466.1"/>
</dbReference>
<feature type="compositionally biased region" description="Basic and acidic residues" evidence="8">
    <location>
        <begin position="160"/>
        <end position="174"/>
    </location>
</feature>
<dbReference type="InParanoid" id="A0A2I4BGP6"/>
<dbReference type="PANTHER" id="PTHR23235">
    <property type="entry name" value="KRUEPPEL-LIKE TRANSCRIPTION FACTOR"/>
    <property type="match status" value="1"/>
</dbReference>
<dbReference type="GO" id="GO:0008270">
    <property type="term" value="F:zinc ion binding"/>
    <property type="evidence" value="ECO:0007669"/>
    <property type="project" value="UniProtKB-KW"/>
</dbReference>
<evidence type="ECO:0000256" key="8">
    <source>
        <dbReference type="SAM" id="MobiDB-lite"/>
    </source>
</evidence>
<accession>A0A2I4BGP6</accession>
<feature type="compositionally biased region" description="Polar residues" evidence="8">
    <location>
        <begin position="146"/>
        <end position="159"/>
    </location>
</feature>
<dbReference type="STRING" id="52670.A0A2I4BGP6"/>
<dbReference type="Gene3D" id="3.30.160.60">
    <property type="entry name" value="Classic Zinc Finger"/>
    <property type="match status" value="2"/>
</dbReference>
<gene>
    <name evidence="11" type="primary">LOC106519695</name>
</gene>